<dbReference type="NCBIfam" id="TIGR01549">
    <property type="entry name" value="HAD-SF-IA-v1"/>
    <property type="match status" value="1"/>
</dbReference>
<dbReference type="InterPro" id="IPR052550">
    <property type="entry name" value="Pyrimidine_5'-ntase_YjjG"/>
</dbReference>
<dbReference type="Pfam" id="PF00702">
    <property type="entry name" value="Hydrolase"/>
    <property type="match status" value="1"/>
</dbReference>
<dbReference type="InterPro" id="IPR036412">
    <property type="entry name" value="HAD-like_sf"/>
</dbReference>
<dbReference type="InterPro" id="IPR011951">
    <property type="entry name" value="HAD-SF_hydro_IA_YjjG/PynA"/>
</dbReference>
<dbReference type="SFLD" id="SFLDG01129">
    <property type="entry name" value="C1.5:_HAD__Beta-PGM__Phosphata"/>
    <property type="match status" value="1"/>
</dbReference>
<dbReference type="NCBIfam" id="NF006976">
    <property type="entry name" value="PRK09449.1"/>
    <property type="match status" value="1"/>
</dbReference>
<dbReference type="OrthoDB" id="148966at2"/>
<dbReference type="SUPFAM" id="SSF56784">
    <property type="entry name" value="HAD-like"/>
    <property type="match status" value="1"/>
</dbReference>
<dbReference type="InterPro" id="IPR023198">
    <property type="entry name" value="PGP-like_dom2"/>
</dbReference>
<dbReference type="AlphaFoldDB" id="A0A370UE62"/>
<dbReference type="GO" id="GO:0008253">
    <property type="term" value="F:5'-nucleotidase activity"/>
    <property type="evidence" value="ECO:0007669"/>
    <property type="project" value="UniProtKB-EC"/>
</dbReference>
<dbReference type="EMBL" id="QKRA01000001">
    <property type="protein sequence ID" value="RDL46041.1"/>
    <property type="molecule type" value="Genomic_DNA"/>
</dbReference>
<dbReference type="InterPro" id="IPR006439">
    <property type="entry name" value="HAD-SF_hydro_IA"/>
</dbReference>
<proteinExistence type="predicted"/>
<keyword evidence="1" id="KW-0378">Hydrolase</keyword>
<accession>A0A370UE62</accession>
<dbReference type="SFLD" id="SFLDS00003">
    <property type="entry name" value="Haloacid_Dehalogenase"/>
    <property type="match status" value="1"/>
</dbReference>
<organism evidence="1 2">
    <name type="scientific">Marinomonas piezotolerans</name>
    <dbReference type="NCBI Taxonomy" id="2213058"/>
    <lineage>
        <taxon>Bacteria</taxon>
        <taxon>Pseudomonadati</taxon>
        <taxon>Pseudomonadota</taxon>
        <taxon>Gammaproteobacteria</taxon>
        <taxon>Oceanospirillales</taxon>
        <taxon>Oceanospirillaceae</taxon>
        <taxon>Marinomonas</taxon>
    </lineage>
</organism>
<keyword evidence="2" id="KW-1185">Reference proteome</keyword>
<dbReference type="Gene3D" id="3.40.50.1000">
    <property type="entry name" value="HAD superfamily/HAD-like"/>
    <property type="match status" value="1"/>
</dbReference>
<gene>
    <name evidence="1" type="ORF">DN730_03080</name>
</gene>
<reference evidence="1 2" key="1">
    <citation type="submission" date="2018-06" db="EMBL/GenBank/DDBJ databases">
        <title>Marinomonas sp. YLB-05 draft genome sequence.</title>
        <authorList>
            <person name="Yu L."/>
            <person name="Tang X."/>
        </authorList>
    </citation>
    <scope>NUCLEOTIDE SEQUENCE [LARGE SCALE GENOMIC DNA]</scope>
    <source>
        <strain evidence="1 2">YLB-05</strain>
    </source>
</reference>
<name>A0A370UE62_9GAMM</name>
<dbReference type="InterPro" id="IPR023214">
    <property type="entry name" value="HAD_sf"/>
</dbReference>
<dbReference type="PANTHER" id="PTHR47478:SF1">
    <property type="entry name" value="PYRIMIDINE 5'-NUCLEOTIDASE YJJG"/>
    <property type="match status" value="1"/>
</dbReference>
<dbReference type="NCBIfam" id="TIGR02254">
    <property type="entry name" value="YjjG_YfnB"/>
    <property type="match status" value="1"/>
</dbReference>
<dbReference type="Gene3D" id="1.10.150.240">
    <property type="entry name" value="Putative phosphatase, domain 2"/>
    <property type="match status" value="1"/>
</dbReference>
<dbReference type="RefSeq" id="WP_115466627.1">
    <property type="nucleotide sequence ID" value="NZ_QKRA01000001.1"/>
</dbReference>
<comment type="caution">
    <text evidence="1">The sequence shown here is derived from an EMBL/GenBank/DDBJ whole genome shotgun (WGS) entry which is preliminary data.</text>
</comment>
<sequence>MIQRYSHFLFDADETLFRFDAYAGLKLMFSQYGVDFTRSDFETYQTVNQPLWIRYQNGDISADALQTTRFNAWASTLGVSANELNDRFLDSMATICKPLDGTHELIKYLMSHRKSLTIVTNGFTALQERRLKQTGLWTAFDHVIVSEEVGHAKPSHHFFDHTFEKLGLDHKDKPQILMIGDTLSSDILGGINAGIDTCWVNHHHATSGDIRPTYNVSDLHQLLALLQAGS</sequence>
<protein>
    <submittedName>
        <fullName evidence="1">DUMP phosphatase</fullName>
        <ecNumber evidence="1">3.1.3.5</ecNumber>
    </submittedName>
</protein>
<evidence type="ECO:0000313" key="1">
    <source>
        <dbReference type="EMBL" id="RDL46041.1"/>
    </source>
</evidence>
<dbReference type="EC" id="3.1.3.5" evidence="1"/>
<dbReference type="PANTHER" id="PTHR47478">
    <property type="match status" value="1"/>
</dbReference>
<evidence type="ECO:0000313" key="2">
    <source>
        <dbReference type="Proteomes" id="UP000254326"/>
    </source>
</evidence>
<dbReference type="Proteomes" id="UP000254326">
    <property type="component" value="Unassembled WGS sequence"/>
</dbReference>